<feature type="domain" description="SGNH hydrolase-type esterase" evidence="4">
    <location>
        <begin position="33"/>
        <end position="187"/>
    </location>
</feature>
<proteinExistence type="inferred from homology"/>
<keyword evidence="3" id="KW-0812">Transmembrane</keyword>
<dbReference type="EMBL" id="QGHD01000001">
    <property type="protein sequence ID" value="PWL04232.1"/>
    <property type="molecule type" value="Genomic_DNA"/>
</dbReference>
<dbReference type="SUPFAM" id="SSF52266">
    <property type="entry name" value="SGNH hydrolase"/>
    <property type="match status" value="1"/>
</dbReference>
<evidence type="ECO:0000256" key="2">
    <source>
        <dbReference type="ARBA" id="ARBA00022801"/>
    </source>
</evidence>
<feature type="transmembrane region" description="Helical" evidence="3">
    <location>
        <begin position="12"/>
        <end position="31"/>
    </location>
</feature>
<sequence>MLGFLGKLWQSAVILSMFFAVGVFAKVTIYMCGDSTMQDWRESAYPKQGIGQNFGYFFNANLVTVANRGAGGTAANTYYKNNWLGVANEIKAGDYVVIQFGINDRNYGKEDGISQDSVFKKYITKMVEESKAKNAIPILISPVRRSDFRPNDSIYESYHQYPRLVRELAERLNVPMIDMDTLSRNYLLSVGQYYALHYLNMVLDAGEYSNYTNGNSDNLHLQQNGAIAFGRITTEQMRVHANPQVKKLGDYMAKMYQVDVEVSPEGADSATTVSSYYPEGIQVTLKTTPKAGKKFLGWYDGNGNKVSGNSEKTVQSNLIYTFKMGKQSTKFTAVYEGGTPKKYTGNGAALTNFPTGTPKKLQGVQVDDPIIQTDTSEKIISKKMAKFFDAHKPDSGNGFSENNNAGFTGEGF</sequence>
<dbReference type="RefSeq" id="WP_109587111.1">
    <property type="nucleotide sequence ID" value="NZ_QGHD01000001.1"/>
</dbReference>
<keyword evidence="2" id="KW-0378">Hydrolase</keyword>
<protein>
    <submittedName>
        <fullName evidence="6">Lysophospholipase L1-like esterase</fullName>
    </submittedName>
</protein>
<dbReference type="PANTHER" id="PTHR43695:SF1">
    <property type="entry name" value="RHAMNOGALACTURONAN ACETYLESTERASE"/>
    <property type="match status" value="1"/>
</dbReference>
<dbReference type="Pfam" id="PF18998">
    <property type="entry name" value="Flg_new_2"/>
    <property type="match status" value="1"/>
</dbReference>
<evidence type="ECO:0000313" key="6">
    <source>
        <dbReference type="EMBL" id="PWL04232.1"/>
    </source>
</evidence>
<dbReference type="InterPro" id="IPR036514">
    <property type="entry name" value="SGNH_hydro_sf"/>
</dbReference>
<dbReference type="InterPro" id="IPR013830">
    <property type="entry name" value="SGNH_hydro"/>
</dbReference>
<keyword evidence="3" id="KW-0472">Membrane</keyword>
<evidence type="ECO:0000256" key="3">
    <source>
        <dbReference type="SAM" id="Phobius"/>
    </source>
</evidence>
<comment type="similarity">
    <text evidence="1">Belongs to the 'GDSL' lipolytic enzyme family.</text>
</comment>
<feature type="domain" description="Bacterial repeat" evidence="5">
    <location>
        <begin position="259"/>
        <end position="336"/>
    </location>
</feature>
<evidence type="ECO:0000259" key="4">
    <source>
        <dbReference type="Pfam" id="PF13472"/>
    </source>
</evidence>
<keyword evidence="3" id="KW-1133">Transmembrane helix</keyword>
<organism evidence="6 7">
    <name type="scientific">Hallerella porci</name>
    <dbReference type="NCBI Taxonomy" id="1945871"/>
    <lineage>
        <taxon>Bacteria</taxon>
        <taxon>Pseudomonadati</taxon>
        <taxon>Fibrobacterota</taxon>
        <taxon>Fibrobacteria</taxon>
        <taxon>Fibrobacterales</taxon>
        <taxon>Fibrobacteraceae</taxon>
        <taxon>Hallerella</taxon>
    </lineage>
</organism>
<dbReference type="Pfam" id="PF13472">
    <property type="entry name" value="Lipase_GDSL_2"/>
    <property type="match status" value="1"/>
</dbReference>
<keyword evidence="7" id="KW-1185">Reference proteome</keyword>
<evidence type="ECO:0000259" key="5">
    <source>
        <dbReference type="Pfam" id="PF18998"/>
    </source>
</evidence>
<dbReference type="PANTHER" id="PTHR43695">
    <property type="entry name" value="PUTATIVE (AFU_ORTHOLOGUE AFUA_2G17250)-RELATED"/>
    <property type="match status" value="1"/>
</dbReference>
<dbReference type="Gene3D" id="3.40.50.1110">
    <property type="entry name" value="SGNH hydrolase"/>
    <property type="match status" value="1"/>
</dbReference>
<dbReference type="InterPro" id="IPR037459">
    <property type="entry name" value="RhgT-like"/>
</dbReference>
<name>A0ABX5LQJ1_9BACT</name>
<evidence type="ECO:0000313" key="7">
    <source>
        <dbReference type="Proteomes" id="UP000245523"/>
    </source>
</evidence>
<dbReference type="InterPro" id="IPR044060">
    <property type="entry name" value="Bacterial_rp_domain"/>
</dbReference>
<gene>
    <name evidence="6" type="ORF">B0H50_101246</name>
</gene>
<reference evidence="6 7" key="1">
    <citation type="submission" date="2018-05" db="EMBL/GenBank/DDBJ databases">
        <title>Animal gut microbial communities from fecal samples from Wisconsin, USA.</title>
        <authorList>
            <person name="Neumann A."/>
        </authorList>
    </citation>
    <scope>NUCLEOTIDE SEQUENCE [LARGE SCALE GENOMIC DNA]</scope>
    <source>
        <strain evidence="6 7">UWS4</strain>
    </source>
</reference>
<dbReference type="Proteomes" id="UP000245523">
    <property type="component" value="Unassembled WGS sequence"/>
</dbReference>
<evidence type="ECO:0000256" key="1">
    <source>
        <dbReference type="ARBA" id="ARBA00008668"/>
    </source>
</evidence>
<comment type="caution">
    <text evidence="6">The sequence shown here is derived from an EMBL/GenBank/DDBJ whole genome shotgun (WGS) entry which is preliminary data.</text>
</comment>
<accession>A0ABX5LQJ1</accession>